<evidence type="ECO:0000256" key="4">
    <source>
        <dbReference type="ARBA" id="ARBA00022839"/>
    </source>
</evidence>
<evidence type="ECO:0000259" key="7">
    <source>
        <dbReference type="Pfam" id="PF13742"/>
    </source>
</evidence>
<keyword evidence="9" id="KW-1185">Reference proteome</keyword>
<dbReference type="CDD" id="cd04489">
    <property type="entry name" value="ExoVII_LU_OBF"/>
    <property type="match status" value="1"/>
</dbReference>
<feature type="domain" description="OB-fold nucleic acid binding" evidence="7">
    <location>
        <begin position="12"/>
        <end position="103"/>
    </location>
</feature>
<dbReference type="InterPro" id="IPR003753">
    <property type="entry name" value="Exonuc_VII_L"/>
</dbReference>
<gene>
    <name evidence="5 8" type="primary">xseA</name>
    <name evidence="8" type="ORF">LVJ77_04480</name>
</gene>
<protein>
    <recommendedName>
        <fullName evidence="5">Exodeoxyribonuclease 7 large subunit</fullName>
        <ecNumber evidence="5">3.1.11.6</ecNumber>
    </recommendedName>
    <alternativeName>
        <fullName evidence="5">Exodeoxyribonuclease VII large subunit</fullName>
        <shortName evidence="5">Exonuclease VII large subunit</shortName>
    </alternativeName>
</protein>
<dbReference type="GO" id="GO:0003676">
    <property type="term" value="F:nucleic acid binding"/>
    <property type="evidence" value="ECO:0007669"/>
    <property type="project" value="InterPro"/>
</dbReference>
<evidence type="ECO:0000256" key="2">
    <source>
        <dbReference type="ARBA" id="ARBA00022722"/>
    </source>
</evidence>
<comment type="subunit">
    <text evidence="5">Heterooligomer composed of large and small subunits.</text>
</comment>
<keyword evidence="1 5" id="KW-0963">Cytoplasm</keyword>
<proteinExistence type="inferred from homology"/>
<dbReference type="Gene3D" id="2.40.50.1010">
    <property type="match status" value="1"/>
</dbReference>
<accession>A0A8T9MZL0</accession>
<dbReference type="InterPro" id="IPR020579">
    <property type="entry name" value="Exonuc_VII_lsu_C"/>
</dbReference>
<dbReference type="Proteomes" id="UP000831534">
    <property type="component" value="Chromosome"/>
</dbReference>
<evidence type="ECO:0000313" key="9">
    <source>
        <dbReference type="Proteomes" id="UP000831534"/>
    </source>
</evidence>
<dbReference type="HAMAP" id="MF_00378">
    <property type="entry name" value="Exonuc_7_L"/>
    <property type="match status" value="1"/>
</dbReference>
<dbReference type="AlphaFoldDB" id="A0A8T9MZL0"/>
<reference evidence="8" key="2">
    <citation type="submission" date="2024-09" db="EMBL/GenBank/DDBJ databases">
        <authorList>
            <person name="Veyrier F.J."/>
        </authorList>
    </citation>
    <scope>NUCLEOTIDE SEQUENCE</scope>
    <source>
        <strain evidence="8">17694</strain>
    </source>
</reference>
<dbReference type="InterPro" id="IPR025824">
    <property type="entry name" value="OB-fold_nuc-bd_dom"/>
</dbReference>
<dbReference type="GO" id="GO:0006308">
    <property type="term" value="P:DNA catabolic process"/>
    <property type="evidence" value="ECO:0007669"/>
    <property type="project" value="UniProtKB-UniRule"/>
</dbReference>
<evidence type="ECO:0000313" key="8">
    <source>
        <dbReference type="EMBL" id="UOP05642.2"/>
    </source>
</evidence>
<dbReference type="PANTHER" id="PTHR30008">
    <property type="entry name" value="EXODEOXYRIBONUCLEASE 7 LARGE SUBUNIT"/>
    <property type="match status" value="1"/>
</dbReference>
<dbReference type="Pfam" id="PF02601">
    <property type="entry name" value="Exonuc_VII_L"/>
    <property type="match status" value="1"/>
</dbReference>
<dbReference type="EC" id="3.1.11.6" evidence="5"/>
<comment type="catalytic activity">
    <reaction evidence="5">
        <text>Exonucleolytic cleavage in either 5'- to 3'- or 3'- to 5'-direction to yield nucleoside 5'-phosphates.</text>
        <dbReference type="EC" id="3.1.11.6"/>
    </reaction>
</comment>
<dbReference type="GO" id="GO:0009318">
    <property type="term" value="C:exodeoxyribonuclease VII complex"/>
    <property type="evidence" value="ECO:0007669"/>
    <property type="project" value="UniProtKB-UniRule"/>
</dbReference>
<feature type="domain" description="Exonuclease VII large subunit C-terminal" evidence="6">
    <location>
        <begin position="127"/>
        <end position="315"/>
    </location>
</feature>
<dbReference type="EMBL" id="CP091521">
    <property type="protein sequence ID" value="UOP05642.2"/>
    <property type="molecule type" value="Genomic_DNA"/>
</dbReference>
<keyword evidence="3 5" id="KW-0378">Hydrolase</keyword>
<dbReference type="NCBIfam" id="TIGR00237">
    <property type="entry name" value="xseA"/>
    <property type="match status" value="1"/>
</dbReference>
<evidence type="ECO:0000256" key="5">
    <source>
        <dbReference type="HAMAP-Rule" id="MF_00378"/>
    </source>
</evidence>
<evidence type="ECO:0000259" key="6">
    <source>
        <dbReference type="Pfam" id="PF02601"/>
    </source>
</evidence>
<name>A0A8T9MZL0_9NEIS</name>
<keyword evidence="2 5" id="KW-0540">Nuclease</keyword>
<evidence type="ECO:0000256" key="1">
    <source>
        <dbReference type="ARBA" id="ARBA00022490"/>
    </source>
</evidence>
<dbReference type="KEGG" id="ckh:LVJ77_04480"/>
<evidence type="ECO:0000256" key="3">
    <source>
        <dbReference type="ARBA" id="ARBA00022801"/>
    </source>
</evidence>
<comment type="subcellular location">
    <subcellularLocation>
        <location evidence="5">Cytoplasm</location>
    </subcellularLocation>
</comment>
<dbReference type="GO" id="GO:0005737">
    <property type="term" value="C:cytoplasm"/>
    <property type="evidence" value="ECO:0007669"/>
    <property type="project" value="UniProtKB-SubCell"/>
</dbReference>
<comment type="similarity">
    <text evidence="5">Belongs to the XseA family.</text>
</comment>
<organism evidence="8 9">
    <name type="scientific">Conchiformibius kuhniae</name>
    <dbReference type="NCBI Taxonomy" id="211502"/>
    <lineage>
        <taxon>Bacteria</taxon>
        <taxon>Pseudomonadati</taxon>
        <taxon>Pseudomonadota</taxon>
        <taxon>Betaproteobacteria</taxon>
        <taxon>Neisseriales</taxon>
        <taxon>Neisseriaceae</taxon>
        <taxon>Conchiformibius</taxon>
    </lineage>
</organism>
<comment type="function">
    <text evidence="5">Bidirectionally degrades single-stranded DNA into large acid-insoluble oligonucleotides, which are then degraded further into small acid-soluble oligonucleotides.</text>
</comment>
<reference evidence="8" key="1">
    <citation type="journal article" date="2022" name="Res Sq">
        <title>Evolution of multicellular longitudinally dividing oral cavity symbionts (Neisseriaceae).</title>
        <authorList>
            <person name="Nyongesa S."/>
            <person name="Weber P."/>
            <person name="Bernet E."/>
            <person name="Pullido F."/>
            <person name="Nieckarz M."/>
            <person name="Delaby M."/>
            <person name="Nieves C."/>
            <person name="Viehboeck T."/>
            <person name="Krause N."/>
            <person name="Rivera-Millot A."/>
            <person name="Nakamura A."/>
            <person name="Vischer N."/>
            <person name="VanNieuwenhze M."/>
            <person name="Brun Y."/>
            <person name="Cava F."/>
            <person name="Bulgheresi S."/>
            <person name="Veyrier F."/>
        </authorList>
    </citation>
    <scope>NUCLEOTIDE SEQUENCE</scope>
    <source>
        <strain evidence="8">17694</strain>
    </source>
</reference>
<dbReference type="RefSeq" id="WP_034335273.1">
    <property type="nucleotide sequence ID" value="NZ_CP091521.1"/>
</dbReference>
<dbReference type="Pfam" id="PF13742">
    <property type="entry name" value="tRNA_anti_2"/>
    <property type="match status" value="1"/>
</dbReference>
<dbReference type="GO" id="GO:0008855">
    <property type="term" value="F:exodeoxyribonuclease VII activity"/>
    <property type="evidence" value="ECO:0007669"/>
    <property type="project" value="UniProtKB-UniRule"/>
</dbReference>
<keyword evidence="4 5" id="KW-0269">Exonuclease</keyword>
<sequence>MTEWFAPAAVGVSDLNGMADELLAEALTGIWVAGEVANLTRAASGHWYFVLKDAAAQVRCTLFKHAAAALGGLMLREGDHVEVCGKIGLYRARGEFQINVAQVRRVGLGTLYARYEALKRRLQQEGLFASERKRAVPQGVRTVGVVSSLAAAALRDVLATLRRRAPDVAVVVYPAPVQGRGSATALAQAVQTASQRAEVDVLLLCRGGGGLEDLWAFNEEVLVRAVAASAVLVICGVGHETDVTLADFAADVRAATPTAAAELAVADTAVRRHDLQHRRLLLRQLMRERYRDAAYAVRRRADALRRPDLHGKRQALALRRTLLASLSPYRAPPQGCVWVRDAHGRAVPDPFVLREGQHLFLHWAQGRAQVAVLAPSETD</sequence>
<dbReference type="PANTHER" id="PTHR30008:SF0">
    <property type="entry name" value="EXODEOXYRIBONUCLEASE 7 LARGE SUBUNIT"/>
    <property type="match status" value="1"/>
</dbReference>